<dbReference type="PANTHER" id="PTHR10061:SF0">
    <property type="entry name" value="S-FORMYLGLUTATHIONE HYDROLASE"/>
    <property type="match status" value="1"/>
</dbReference>
<dbReference type="Gene3D" id="3.40.50.1820">
    <property type="entry name" value="alpha/beta hydrolase"/>
    <property type="match status" value="1"/>
</dbReference>
<evidence type="ECO:0000313" key="9">
    <source>
        <dbReference type="Proteomes" id="UP001500227"/>
    </source>
</evidence>
<evidence type="ECO:0000256" key="7">
    <source>
        <dbReference type="RuleBase" id="RU363068"/>
    </source>
</evidence>
<comment type="caution">
    <text evidence="8">The sequence shown here is derived from an EMBL/GenBank/DDBJ whole genome shotgun (WGS) entry which is preliminary data.</text>
</comment>
<evidence type="ECO:0000256" key="2">
    <source>
        <dbReference type="ARBA" id="ARBA00012479"/>
    </source>
</evidence>
<comment type="catalytic activity">
    <reaction evidence="5 7">
        <text>S-formylglutathione + H2O = formate + glutathione + H(+)</text>
        <dbReference type="Rhea" id="RHEA:14961"/>
        <dbReference type="ChEBI" id="CHEBI:15377"/>
        <dbReference type="ChEBI" id="CHEBI:15378"/>
        <dbReference type="ChEBI" id="CHEBI:15740"/>
        <dbReference type="ChEBI" id="CHEBI:57688"/>
        <dbReference type="ChEBI" id="CHEBI:57925"/>
        <dbReference type="EC" id="3.1.2.12"/>
    </reaction>
</comment>
<protein>
    <recommendedName>
        <fullName evidence="2 6">S-formylglutathione hydrolase</fullName>
        <ecNumber evidence="2 6">3.1.2.12</ecNumber>
    </recommendedName>
</protein>
<keyword evidence="9" id="KW-1185">Reference proteome</keyword>
<dbReference type="Pfam" id="PF00756">
    <property type="entry name" value="Esterase"/>
    <property type="match status" value="1"/>
</dbReference>
<evidence type="ECO:0000256" key="4">
    <source>
        <dbReference type="ARBA" id="ARBA00022801"/>
    </source>
</evidence>
<sequence>MTVQLELVSEHRCYGGWQRYYQHASTAIGLPMRFAVFLPEQTEASSAKAEGGQPMGTTRRPVLIYLAGLTCTEDTFTVKAAAQQYAAHHGLILITPDTSPRGAGAPGEEESWDFGTGAGFYVDATTPDFAKHYRMESYVADELFTLATTVLPGDAERVGIFGHSMGGHGALVLAQRHPDKFKSVSAFAPIAAPTRCPWGEKAFTGYLGEDRSQWEQYDASCLMSQQTTAPYPGGILIDQGLADQFLERELYPHVFEEACAKVGQPLVLRRHDGYDHGYFFIMTFMGDHIAHHARQLGA</sequence>
<dbReference type="InterPro" id="IPR029058">
    <property type="entry name" value="AB_hydrolase_fold"/>
</dbReference>
<dbReference type="PANTHER" id="PTHR10061">
    <property type="entry name" value="S-FORMYLGLUTATHIONE HYDROLASE"/>
    <property type="match status" value="1"/>
</dbReference>
<dbReference type="RefSeq" id="WP_300647324.1">
    <property type="nucleotide sequence ID" value="NZ_BAABKD010000001.1"/>
</dbReference>
<dbReference type="InterPro" id="IPR000801">
    <property type="entry name" value="Esterase-like"/>
</dbReference>
<evidence type="ECO:0000313" key="8">
    <source>
        <dbReference type="EMBL" id="GAA5084726.1"/>
    </source>
</evidence>
<organism evidence="8 9">
    <name type="scientific">Paenalcaligenes hermetiae</name>
    <dbReference type="NCBI Taxonomy" id="1157987"/>
    <lineage>
        <taxon>Bacteria</taxon>
        <taxon>Pseudomonadati</taxon>
        <taxon>Pseudomonadota</taxon>
        <taxon>Betaproteobacteria</taxon>
        <taxon>Burkholderiales</taxon>
        <taxon>Alcaligenaceae</taxon>
        <taxon>Paenalcaligenes</taxon>
    </lineage>
</organism>
<dbReference type="SUPFAM" id="SSF53474">
    <property type="entry name" value="alpha/beta-Hydrolases"/>
    <property type="match status" value="1"/>
</dbReference>
<dbReference type="EMBL" id="BAABKD010000001">
    <property type="protein sequence ID" value="GAA5084726.1"/>
    <property type="molecule type" value="Genomic_DNA"/>
</dbReference>
<reference evidence="9" key="1">
    <citation type="journal article" date="2019" name="Int. J. Syst. Evol. Microbiol.">
        <title>The Global Catalogue of Microorganisms (GCM) 10K type strain sequencing project: providing services to taxonomists for standard genome sequencing and annotation.</title>
        <authorList>
            <consortium name="The Broad Institute Genomics Platform"/>
            <consortium name="The Broad Institute Genome Sequencing Center for Infectious Disease"/>
            <person name="Wu L."/>
            <person name="Ma J."/>
        </authorList>
    </citation>
    <scope>NUCLEOTIDE SEQUENCE [LARGE SCALE GENOMIC DNA]</scope>
    <source>
        <strain evidence="9">JCM 18423</strain>
    </source>
</reference>
<dbReference type="GO" id="GO:0016787">
    <property type="term" value="F:hydrolase activity"/>
    <property type="evidence" value="ECO:0007669"/>
    <property type="project" value="UniProtKB-KW"/>
</dbReference>
<dbReference type="Proteomes" id="UP001500227">
    <property type="component" value="Unassembled WGS sequence"/>
</dbReference>
<evidence type="ECO:0000256" key="1">
    <source>
        <dbReference type="ARBA" id="ARBA00005622"/>
    </source>
</evidence>
<comment type="similarity">
    <text evidence="1 7">Belongs to the esterase D family.</text>
</comment>
<dbReference type="InterPro" id="IPR014186">
    <property type="entry name" value="S-formylglutathione_hydrol"/>
</dbReference>
<comment type="function">
    <text evidence="7">Serine hydrolase involved in the detoxification of formaldehyde.</text>
</comment>
<dbReference type="NCBIfam" id="TIGR02821">
    <property type="entry name" value="fghA_ester_D"/>
    <property type="match status" value="1"/>
</dbReference>
<evidence type="ECO:0000256" key="6">
    <source>
        <dbReference type="NCBIfam" id="TIGR02821"/>
    </source>
</evidence>
<keyword evidence="4 7" id="KW-0378">Hydrolase</keyword>
<evidence type="ECO:0000256" key="3">
    <source>
        <dbReference type="ARBA" id="ARBA00022487"/>
    </source>
</evidence>
<gene>
    <name evidence="8" type="primary">fghA</name>
    <name evidence="8" type="ORF">GCM10023337_02630</name>
</gene>
<keyword evidence="3 7" id="KW-0719">Serine esterase</keyword>
<evidence type="ECO:0000256" key="5">
    <source>
        <dbReference type="ARBA" id="ARBA00047590"/>
    </source>
</evidence>
<name>A0ABP9LSY3_9BURK</name>
<proteinExistence type="inferred from homology"/>
<dbReference type="EC" id="3.1.2.12" evidence="2 6"/>
<accession>A0ABP9LSY3</accession>